<evidence type="ECO:0000313" key="2">
    <source>
        <dbReference type="EMBL" id="RLN11410.1"/>
    </source>
</evidence>
<dbReference type="AlphaFoldDB" id="A0A3L6RXE3"/>
<dbReference type="GO" id="GO:0010073">
    <property type="term" value="P:meristem maintenance"/>
    <property type="evidence" value="ECO:0007669"/>
    <property type="project" value="InterPro"/>
</dbReference>
<feature type="domain" description="Aminotransferase-like plant mobile" evidence="1">
    <location>
        <begin position="72"/>
        <end position="164"/>
    </location>
</feature>
<gene>
    <name evidence="2" type="ORF">C2845_PM09G14010</name>
</gene>
<organism evidence="2 3">
    <name type="scientific">Panicum miliaceum</name>
    <name type="common">Proso millet</name>
    <name type="synonym">Broomcorn millet</name>
    <dbReference type="NCBI Taxonomy" id="4540"/>
    <lineage>
        <taxon>Eukaryota</taxon>
        <taxon>Viridiplantae</taxon>
        <taxon>Streptophyta</taxon>
        <taxon>Embryophyta</taxon>
        <taxon>Tracheophyta</taxon>
        <taxon>Spermatophyta</taxon>
        <taxon>Magnoliopsida</taxon>
        <taxon>Liliopsida</taxon>
        <taxon>Poales</taxon>
        <taxon>Poaceae</taxon>
        <taxon>PACMAD clade</taxon>
        <taxon>Panicoideae</taxon>
        <taxon>Panicodae</taxon>
        <taxon>Paniceae</taxon>
        <taxon>Panicinae</taxon>
        <taxon>Panicum</taxon>
        <taxon>Panicum sect. Panicum</taxon>
    </lineage>
</organism>
<reference evidence="3" key="1">
    <citation type="journal article" date="2019" name="Nat. Commun.">
        <title>The genome of broomcorn millet.</title>
        <authorList>
            <person name="Zou C."/>
            <person name="Miki D."/>
            <person name="Li D."/>
            <person name="Tang Q."/>
            <person name="Xiao L."/>
            <person name="Rajput S."/>
            <person name="Deng P."/>
            <person name="Jia W."/>
            <person name="Huang R."/>
            <person name="Zhang M."/>
            <person name="Sun Y."/>
            <person name="Hu J."/>
            <person name="Fu X."/>
            <person name="Schnable P.S."/>
            <person name="Li F."/>
            <person name="Zhang H."/>
            <person name="Feng B."/>
            <person name="Zhu X."/>
            <person name="Liu R."/>
            <person name="Schnable J.C."/>
            <person name="Zhu J.-K."/>
            <person name="Zhang H."/>
        </authorList>
    </citation>
    <scope>NUCLEOTIDE SEQUENCE [LARGE SCALE GENOMIC DNA]</scope>
</reference>
<evidence type="ECO:0000313" key="3">
    <source>
        <dbReference type="Proteomes" id="UP000275267"/>
    </source>
</evidence>
<dbReference type="OrthoDB" id="784956at2759"/>
<dbReference type="EMBL" id="PQIB02000006">
    <property type="protein sequence ID" value="RLN11410.1"/>
    <property type="molecule type" value="Genomic_DNA"/>
</dbReference>
<dbReference type="InterPro" id="IPR019557">
    <property type="entry name" value="AminoTfrase-like_pln_mobile"/>
</dbReference>
<sequence length="330" mass="37064">MAHAHPPRYPLLDTHYDETHRGKMLEDRREVLKPLHPRVHKPHPWDDRYTPYMRRAGLLPLVRMIQGGLPMMDRAALTALVDRWRPQTHTFHLPAGEMTVTLEDVSMILGLPIDGVDVTSMIEPAGWRDGVELLFGVRPNDPEEGTKDKKPTGVSSAWMHEHFGIPPPDGAEGGSIESGDSANIGGCCYLLQIWMWERIPVGQSNRYAHGVWPFDDDDSLPTVAFLWKNILNVIGNSARRYSAYSNELDCLSHKHGVDLEGAFLLDLQLVQGVEDELPDAPTPTQQTQGMLVRTVVRKVRARDPAEVGSVNLLPTVPCRQRQKKPFTPHP</sequence>
<dbReference type="Pfam" id="PF10536">
    <property type="entry name" value="PMD"/>
    <property type="match status" value="1"/>
</dbReference>
<keyword evidence="3" id="KW-1185">Reference proteome</keyword>
<evidence type="ECO:0000259" key="1">
    <source>
        <dbReference type="Pfam" id="PF10536"/>
    </source>
</evidence>
<dbReference type="PANTHER" id="PTHR46033">
    <property type="entry name" value="PROTEIN MAIN-LIKE 2"/>
    <property type="match status" value="1"/>
</dbReference>
<name>A0A3L6RXE3_PANMI</name>
<protein>
    <recommendedName>
        <fullName evidence="1">Aminotransferase-like plant mobile domain-containing protein</fullName>
    </recommendedName>
</protein>
<dbReference type="PANTHER" id="PTHR46033:SF82">
    <property type="entry name" value="AMINOTRANSFERASE-LIKE PLANT MOBILE DOMAIN-CONTAINING PROTEIN"/>
    <property type="match status" value="1"/>
</dbReference>
<proteinExistence type="predicted"/>
<comment type="caution">
    <text evidence="2">The sequence shown here is derived from an EMBL/GenBank/DDBJ whole genome shotgun (WGS) entry which is preliminary data.</text>
</comment>
<dbReference type="Proteomes" id="UP000275267">
    <property type="component" value="Unassembled WGS sequence"/>
</dbReference>
<accession>A0A3L6RXE3</accession>
<dbReference type="STRING" id="4540.A0A3L6RXE3"/>
<dbReference type="InterPro" id="IPR044824">
    <property type="entry name" value="MAIN-like"/>
</dbReference>